<dbReference type="EMBL" id="SNYW01000011">
    <property type="protein sequence ID" value="TDQ80414.1"/>
    <property type="molecule type" value="Genomic_DNA"/>
</dbReference>
<keyword evidence="3" id="KW-1185">Reference proteome</keyword>
<dbReference type="PANTHER" id="PTHR33303:SF2">
    <property type="entry name" value="COA-BINDING DOMAIN-CONTAINING PROTEIN"/>
    <property type="match status" value="1"/>
</dbReference>
<sequence length="149" mass="16114">MTSHTVTDELLRRILGQTKTIALVGASNKPERPSHGVMRFLQQRGYRVIPVNPGLAGQTLNGEKVYARLADIPEARSGGIDMVDIFRNSADALAAAREGIAIKARAIWMQLGVVNETAAAEARAAGIDIVMDRCPAIEIPRLFGGRHED</sequence>
<protein>
    <recommendedName>
        <fullName evidence="1">CoA-binding domain-containing protein</fullName>
    </recommendedName>
</protein>
<dbReference type="PANTHER" id="PTHR33303">
    <property type="entry name" value="CYTOPLASMIC PROTEIN-RELATED"/>
    <property type="match status" value="1"/>
</dbReference>
<evidence type="ECO:0000259" key="1">
    <source>
        <dbReference type="SMART" id="SM00881"/>
    </source>
</evidence>
<name>A0A4R6WNE7_9PROT</name>
<feature type="domain" description="CoA-binding" evidence="1">
    <location>
        <begin position="14"/>
        <end position="113"/>
    </location>
</feature>
<evidence type="ECO:0000313" key="3">
    <source>
        <dbReference type="Proteomes" id="UP000295783"/>
    </source>
</evidence>
<comment type="caution">
    <text evidence="2">The sequence shown here is derived from an EMBL/GenBank/DDBJ whole genome shotgun (WGS) entry which is preliminary data.</text>
</comment>
<gene>
    <name evidence="2" type="ORF">A8950_2943</name>
</gene>
<proteinExistence type="predicted"/>
<dbReference type="Gene3D" id="3.40.50.720">
    <property type="entry name" value="NAD(P)-binding Rossmann-like Domain"/>
    <property type="match status" value="1"/>
</dbReference>
<dbReference type="AlphaFoldDB" id="A0A4R6WNE7"/>
<dbReference type="Proteomes" id="UP000295783">
    <property type="component" value="Unassembled WGS sequence"/>
</dbReference>
<dbReference type="InterPro" id="IPR036291">
    <property type="entry name" value="NAD(P)-bd_dom_sf"/>
</dbReference>
<dbReference type="InterPro" id="IPR003781">
    <property type="entry name" value="CoA-bd"/>
</dbReference>
<accession>A0A4R6WNE7</accession>
<dbReference type="RefSeq" id="WP_208109869.1">
    <property type="nucleotide sequence ID" value="NZ_SNYW01000011.1"/>
</dbReference>
<dbReference type="SMART" id="SM00881">
    <property type="entry name" value="CoA_binding"/>
    <property type="match status" value="1"/>
</dbReference>
<organism evidence="2 3">
    <name type="scientific">Dongia mobilis</name>
    <dbReference type="NCBI Taxonomy" id="578943"/>
    <lineage>
        <taxon>Bacteria</taxon>
        <taxon>Pseudomonadati</taxon>
        <taxon>Pseudomonadota</taxon>
        <taxon>Alphaproteobacteria</taxon>
        <taxon>Rhodospirillales</taxon>
        <taxon>Dongiaceae</taxon>
        <taxon>Dongia</taxon>
    </lineage>
</organism>
<dbReference type="Pfam" id="PF13380">
    <property type="entry name" value="CoA_binding_2"/>
    <property type="match status" value="1"/>
</dbReference>
<dbReference type="SUPFAM" id="SSF51735">
    <property type="entry name" value="NAD(P)-binding Rossmann-fold domains"/>
    <property type="match status" value="1"/>
</dbReference>
<evidence type="ECO:0000313" key="2">
    <source>
        <dbReference type="EMBL" id="TDQ80414.1"/>
    </source>
</evidence>
<reference evidence="2 3" key="1">
    <citation type="submission" date="2019-03" db="EMBL/GenBank/DDBJ databases">
        <title>Genomic Encyclopedia of Type Strains, Phase III (KMG-III): the genomes of soil and plant-associated and newly described type strains.</title>
        <authorList>
            <person name="Whitman W."/>
        </authorList>
    </citation>
    <scope>NUCLEOTIDE SEQUENCE [LARGE SCALE GENOMIC DNA]</scope>
    <source>
        <strain evidence="2 3">CGMCC 1.7660</strain>
    </source>
</reference>